<keyword evidence="2" id="KW-0732">Signal</keyword>
<proteinExistence type="predicted"/>
<feature type="signal peptide" evidence="2">
    <location>
        <begin position="1"/>
        <end position="29"/>
    </location>
</feature>
<dbReference type="EMBL" id="CP010554">
    <property type="protein sequence ID" value="AJP48068.1"/>
    <property type="molecule type" value="Genomic_DNA"/>
</dbReference>
<feature type="chain" id="PRO_5002178636" evidence="2">
    <location>
        <begin position="30"/>
        <end position="174"/>
    </location>
</feature>
<reference evidence="3 4" key="1">
    <citation type="journal article" date="2015" name="Genome Announc.">
        <title>Complete Genome Sequence of a Novel Bacterium within the Family Rhodocyclaceae That Degrades Polycyclic Aromatic Hydrocarbons.</title>
        <authorList>
            <person name="Singleton D.R."/>
            <person name="Dickey A.N."/>
            <person name="Scholl E.H."/>
            <person name="Wright F.A."/>
            <person name="Aitken M.D."/>
        </authorList>
    </citation>
    <scope>NUCLEOTIDE SEQUENCE [LARGE SCALE GENOMIC DNA]</scope>
    <source>
        <strain evidence="4">PG1-Ca6</strain>
    </source>
</reference>
<dbReference type="InterPro" id="IPR011990">
    <property type="entry name" value="TPR-like_helical_dom_sf"/>
</dbReference>
<dbReference type="Proteomes" id="UP000061603">
    <property type="component" value="Chromosome"/>
</dbReference>
<dbReference type="Pfam" id="PF13414">
    <property type="entry name" value="TPR_11"/>
    <property type="match status" value="1"/>
</dbReference>
<dbReference type="Gene3D" id="1.25.40.10">
    <property type="entry name" value="Tetratricopeptide repeat domain"/>
    <property type="match status" value="1"/>
</dbReference>
<name>A0A0C5J8L7_9PROT</name>
<evidence type="ECO:0000256" key="2">
    <source>
        <dbReference type="SAM" id="SignalP"/>
    </source>
</evidence>
<evidence type="ECO:0000313" key="3">
    <source>
        <dbReference type="EMBL" id="AJP48068.1"/>
    </source>
</evidence>
<dbReference type="PATRIC" id="fig|1565605.3.peg.1160"/>
<dbReference type="InterPro" id="IPR019734">
    <property type="entry name" value="TPR_rpt"/>
</dbReference>
<evidence type="ECO:0000313" key="4">
    <source>
        <dbReference type="Proteomes" id="UP000061603"/>
    </source>
</evidence>
<dbReference type="KEGG" id="rbu:PG1C_05530"/>
<dbReference type="PROSITE" id="PS50005">
    <property type="entry name" value="TPR"/>
    <property type="match status" value="1"/>
</dbReference>
<protein>
    <submittedName>
        <fullName evidence="3">Uncharacterized protein</fullName>
    </submittedName>
</protein>
<organism evidence="3 4">
    <name type="scientific">Rugosibacter aromaticivorans</name>
    <dbReference type="NCBI Taxonomy" id="1565605"/>
    <lineage>
        <taxon>Bacteria</taxon>
        <taxon>Pseudomonadati</taxon>
        <taxon>Pseudomonadota</taxon>
        <taxon>Betaproteobacteria</taxon>
        <taxon>Nitrosomonadales</taxon>
        <taxon>Sterolibacteriaceae</taxon>
        <taxon>Rugosibacter</taxon>
    </lineage>
</organism>
<keyword evidence="1" id="KW-0802">TPR repeat</keyword>
<feature type="repeat" description="TPR" evidence="1">
    <location>
        <begin position="96"/>
        <end position="129"/>
    </location>
</feature>
<dbReference type="AlphaFoldDB" id="A0A0C5J8L7"/>
<accession>A0A0C5J8L7</accession>
<gene>
    <name evidence="3" type="ORF">PG1C_05530</name>
</gene>
<dbReference type="SUPFAM" id="SSF48452">
    <property type="entry name" value="TPR-like"/>
    <property type="match status" value="1"/>
</dbReference>
<dbReference type="RefSeq" id="WP_202636423.1">
    <property type="nucleotide sequence ID" value="NZ_CP010554.1"/>
</dbReference>
<dbReference type="Pfam" id="PF13432">
    <property type="entry name" value="TPR_16"/>
    <property type="match status" value="1"/>
</dbReference>
<dbReference type="HOGENOM" id="CLU_068849_1_0_4"/>
<dbReference type="SMART" id="SM00028">
    <property type="entry name" value="TPR"/>
    <property type="match status" value="1"/>
</dbReference>
<keyword evidence="4" id="KW-1185">Reference proteome</keyword>
<dbReference type="STRING" id="1565605.PG1C_05530"/>
<evidence type="ECO:0000256" key="1">
    <source>
        <dbReference type="PROSITE-ProRule" id="PRU00339"/>
    </source>
</evidence>
<sequence>MTKTRLNPLRSLASALFFVLCILPFATHATSLADITALINQRQYAPALAALEPYLAANPADAQGRFLKGVVLGELNQTSAAIAVFTGLTEDFPELPEPYNNLAVIYAKQNQLENARRALEMAIRTHPSYATAFENLGDIYARLANQAYSQATQLDTANASAQRKLTLLNNLTQP</sequence>